<comment type="similarity">
    <text evidence="3">Belongs to the succinate/malate CoA ligase alpha subunit family.</text>
</comment>
<organism evidence="6 7">
    <name type="scientific">Oceanidesulfovibrio marinus</name>
    <dbReference type="NCBI Taxonomy" id="370038"/>
    <lineage>
        <taxon>Bacteria</taxon>
        <taxon>Pseudomonadati</taxon>
        <taxon>Thermodesulfobacteriota</taxon>
        <taxon>Desulfovibrionia</taxon>
        <taxon>Desulfovibrionales</taxon>
        <taxon>Desulfovibrionaceae</taxon>
        <taxon>Oceanidesulfovibrio</taxon>
    </lineage>
</organism>
<dbReference type="Gene3D" id="3.40.50.261">
    <property type="entry name" value="Succinyl-CoA synthetase domains"/>
    <property type="match status" value="2"/>
</dbReference>
<dbReference type="InterPro" id="IPR005811">
    <property type="entry name" value="SUCC_ACL_C"/>
</dbReference>
<dbReference type="OrthoDB" id="9802602at2"/>
<accession>A0A6P1ZBY0</accession>
<feature type="compositionally biased region" description="Low complexity" evidence="4">
    <location>
        <begin position="408"/>
        <end position="422"/>
    </location>
</feature>
<dbReference type="UniPathway" id="UPA00223">
    <property type="reaction ID" value="UER00999"/>
</dbReference>
<dbReference type="Gene3D" id="3.30.1490.20">
    <property type="entry name" value="ATP-grasp fold, A domain"/>
    <property type="match status" value="1"/>
</dbReference>
<dbReference type="AlphaFoldDB" id="A0A6P1ZBY0"/>
<evidence type="ECO:0000256" key="4">
    <source>
        <dbReference type="SAM" id="MobiDB-lite"/>
    </source>
</evidence>
<name>A0A6P1ZBY0_9BACT</name>
<evidence type="ECO:0000259" key="5">
    <source>
        <dbReference type="SMART" id="SM00881"/>
    </source>
</evidence>
<dbReference type="Gene3D" id="3.40.50.720">
    <property type="entry name" value="NAD(P)-binding Rossmann-like Domain"/>
    <property type="match status" value="1"/>
</dbReference>
<dbReference type="GO" id="GO:0009361">
    <property type="term" value="C:succinate-CoA ligase complex (ADP-forming)"/>
    <property type="evidence" value="ECO:0007669"/>
    <property type="project" value="TreeGrafter"/>
</dbReference>
<dbReference type="Pfam" id="PF08442">
    <property type="entry name" value="ATP-grasp_2"/>
    <property type="match status" value="1"/>
</dbReference>
<evidence type="ECO:0000313" key="6">
    <source>
        <dbReference type="EMBL" id="TVM30227.1"/>
    </source>
</evidence>
<sequence length="720" mass="75790">MLCNEHISKKLFHEAGIAVPTGKLLFPEDASSYKPIGVGPWYVKAQVLTGGRGKTGGVVRVEDPDKLTTVCEKLFAMEINGEAVPLVRVEPAMRFDRELYLSFMVSRDRERIAFTVARGGGMDVEKQAAAGAGPLVQYLAPSPSGGRLSEHQVRAAFFHLFPSGPEHPENTPEKLKGLWPGFKALVRKCFDAVKSYGLLLLEINPLVHSDSGEWTALDGKVEIDDAVADIDTTLERFYEPAHVTPEENAARAAGLAYLRLDGWVGLMANGAGLAMATMDLLNYAGLRAGNFMDLGGAADQKRMAKAFDMLFSDERVEMVFLNLFGGIVSCETVARAVAEALAGAAPPKPLVARLAGHGAEEGRKILTGLGYDSIHLASEVSEAVAILKTLSKNRTLQPFPKDESTSVPRAEAAAKPAAQPECPGGPATLAELGLSGSTRLLVQGITGRAAMQHVRLMQEYGTTVAAGVTPYKGGQQVHGVPVFNSVAEAVRKAGPFDASIVFVPAAFAADAVLEAVDNTIPNIVCITEGIPQAQMLYVRRAVHEAGLRLFGPNTPGIIVPGQTKIGIMPGHVFSPGSIALLSRSGTLTYEAAARLSAAGLGQSVCIGVGGDPFVGCTFAECFELIRNNTETSAVMVIGEIGGRAEEEFAEVVAASGYDKPLIAFVSGRTAPPGKRLGHAGAILDESSGGIAGKLHALHAAGFVISPDLESLPMLAKKVLG</sequence>
<dbReference type="RefSeq" id="WP_144307470.1">
    <property type="nucleotide sequence ID" value="NZ_QMIF01000027.1"/>
</dbReference>
<dbReference type="NCBIfam" id="NF004230">
    <property type="entry name" value="PRK05678.1"/>
    <property type="match status" value="1"/>
</dbReference>
<dbReference type="PANTHER" id="PTHR11117">
    <property type="entry name" value="SUCCINYL-COA LIGASE SUBUNIT ALPHA"/>
    <property type="match status" value="1"/>
</dbReference>
<dbReference type="Pfam" id="PF00549">
    <property type="entry name" value="Ligase_CoA"/>
    <property type="match status" value="2"/>
</dbReference>
<dbReference type="EMBL" id="QMIF01000027">
    <property type="protein sequence ID" value="TVM30227.1"/>
    <property type="molecule type" value="Genomic_DNA"/>
</dbReference>
<gene>
    <name evidence="6" type="ORF">DQK91_21500</name>
</gene>
<dbReference type="SMART" id="SM00881">
    <property type="entry name" value="CoA_binding"/>
    <property type="match status" value="1"/>
</dbReference>
<dbReference type="Pfam" id="PF02629">
    <property type="entry name" value="CoA_binding"/>
    <property type="match status" value="1"/>
</dbReference>
<dbReference type="PANTHER" id="PTHR11117:SF2">
    <property type="entry name" value="SUCCINATE--COA LIGASE [ADP_GDP-FORMING] SUBUNIT ALPHA, MITOCHONDRIAL"/>
    <property type="match status" value="1"/>
</dbReference>
<dbReference type="GO" id="GO:0006099">
    <property type="term" value="P:tricarboxylic acid cycle"/>
    <property type="evidence" value="ECO:0007669"/>
    <property type="project" value="UniProtKB-UniPathway"/>
</dbReference>
<dbReference type="InterPro" id="IPR013815">
    <property type="entry name" value="ATP_grasp_subdomain_1"/>
</dbReference>
<dbReference type="GO" id="GO:0005524">
    <property type="term" value="F:ATP binding"/>
    <property type="evidence" value="ECO:0007669"/>
    <property type="project" value="InterPro"/>
</dbReference>
<dbReference type="InterPro" id="IPR033847">
    <property type="entry name" value="Citrt_syn/SCS-alpha_CS"/>
</dbReference>
<feature type="domain" description="CoA-binding" evidence="5">
    <location>
        <begin position="433"/>
        <end position="530"/>
    </location>
</feature>
<evidence type="ECO:0000256" key="2">
    <source>
        <dbReference type="ARBA" id="ARBA00022741"/>
    </source>
</evidence>
<protein>
    <submittedName>
        <fullName evidence="6">Succinate--CoA ligase subunit alpha</fullName>
    </submittedName>
</protein>
<comment type="caution">
    <text evidence="6">The sequence shown here is derived from an EMBL/GenBank/DDBJ whole genome shotgun (WGS) entry which is preliminary data.</text>
</comment>
<dbReference type="InterPro" id="IPR003781">
    <property type="entry name" value="CoA-bd"/>
</dbReference>
<dbReference type="GO" id="GO:0004775">
    <property type="term" value="F:succinate-CoA ligase (ADP-forming) activity"/>
    <property type="evidence" value="ECO:0007669"/>
    <property type="project" value="TreeGrafter"/>
</dbReference>
<dbReference type="InterPro" id="IPR036291">
    <property type="entry name" value="NAD(P)-bd_dom_sf"/>
</dbReference>
<dbReference type="Gene3D" id="3.30.470.20">
    <property type="entry name" value="ATP-grasp fold, B domain"/>
    <property type="match status" value="1"/>
</dbReference>
<feature type="region of interest" description="Disordered" evidence="4">
    <location>
        <begin position="397"/>
        <end position="422"/>
    </location>
</feature>
<dbReference type="GO" id="GO:0004776">
    <property type="term" value="F:succinate-CoA ligase (GDP-forming) activity"/>
    <property type="evidence" value="ECO:0007669"/>
    <property type="project" value="TreeGrafter"/>
</dbReference>
<dbReference type="InterPro" id="IPR013650">
    <property type="entry name" value="ATP-grasp_succ-CoA_synth-type"/>
</dbReference>
<evidence type="ECO:0000313" key="7">
    <source>
        <dbReference type="Proteomes" id="UP000434052"/>
    </source>
</evidence>
<reference evidence="6 7" key="1">
    <citation type="submission" date="2018-06" db="EMBL/GenBank/DDBJ databases">
        <title>Complete genome of Desulfovibrio marinus P48SEP.</title>
        <authorList>
            <person name="Crispim J.S."/>
            <person name="Vidigal P.M.P."/>
            <person name="Silva L.C.F."/>
            <person name="Araujo L.C."/>
            <person name="Laguardia C.N."/>
            <person name="Dias R.S."/>
            <person name="Sousa M.P."/>
            <person name="Paula S.O."/>
            <person name="Silva C."/>
        </authorList>
    </citation>
    <scope>NUCLEOTIDE SEQUENCE [LARGE SCALE GENOMIC DNA]</scope>
    <source>
        <strain evidence="6 7">P48SEP</strain>
    </source>
</reference>
<dbReference type="SUPFAM" id="SSF52210">
    <property type="entry name" value="Succinyl-CoA synthetase domains"/>
    <property type="match status" value="2"/>
</dbReference>
<dbReference type="Proteomes" id="UP000434052">
    <property type="component" value="Unassembled WGS sequence"/>
</dbReference>
<dbReference type="InterPro" id="IPR017440">
    <property type="entry name" value="Cit_synth/succinyl-CoA_lig_AS"/>
</dbReference>
<dbReference type="SUPFAM" id="SSF56059">
    <property type="entry name" value="Glutathione synthetase ATP-binding domain-like"/>
    <property type="match status" value="1"/>
</dbReference>
<dbReference type="PRINTS" id="PR01798">
    <property type="entry name" value="SCOASYNTHASE"/>
</dbReference>
<keyword evidence="2" id="KW-0547">Nucleotide-binding</keyword>
<keyword evidence="1 6" id="KW-0436">Ligase</keyword>
<dbReference type="PROSITE" id="PS01216">
    <property type="entry name" value="SUCCINYL_COA_LIG_1"/>
    <property type="match status" value="1"/>
</dbReference>
<dbReference type="InterPro" id="IPR016102">
    <property type="entry name" value="Succinyl-CoA_synth-like"/>
</dbReference>
<dbReference type="PROSITE" id="PS00399">
    <property type="entry name" value="SUCCINYL_COA_LIG_2"/>
    <property type="match status" value="1"/>
</dbReference>
<evidence type="ECO:0000256" key="3">
    <source>
        <dbReference type="ARBA" id="ARBA00060724"/>
    </source>
</evidence>
<evidence type="ECO:0000256" key="1">
    <source>
        <dbReference type="ARBA" id="ARBA00022598"/>
    </source>
</evidence>
<proteinExistence type="inferred from homology"/>
<dbReference type="FunFam" id="3.40.50.720:FF:000277">
    <property type="entry name" value="Succinate--CoA ligase [ADP-forming] subunit alpha"/>
    <property type="match status" value="1"/>
</dbReference>
<dbReference type="SUPFAM" id="SSF51735">
    <property type="entry name" value="NAD(P)-binding Rossmann-fold domains"/>
    <property type="match status" value="1"/>
</dbReference>